<feature type="compositionally biased region" description="Polar residues" evidence="2">
    <location>
        <begin position="418"/>
        <end position="431"/>
    </location>
</feature>
<dbReference type="PROSITE" id="PS51257">
    <property type="entry name" value="PROKAR_LIPOPROTEIN"/>
    <property type="match status" value="1"/>
</dbReference>
<gene>
    <name evidence="3" type="ORF">GQS65_03550</name>
</gene>
<proteinExistence type="predicted"/>
<accession>A0A6B0GFU5</accession>
<protein>
    <recommendedName>
        <fullName evidence="5">DUF4352 domain-containing protein</fullName>
    </recommendedName>
</protein>
<evidence type="ECO:0008006" key="5">
    <source>
        <dbReference type="Google" id="ProtNLM"/>
    </source>
</evidence>
<dbReference type="EMBL" id="WSZK01000008">
    <property type="protein sequence ID" value="MWG33574.1"/>
    <property type="molecule type" value="Genomic_DNA"/>
</dbReference>
<evidence type="ECO:0000313" key="4">
    <source>
        <dbReference type="Proteomes" id="UP000451471"/>
    </source>
</evidence>
<evidence type="ECO:0000256" key="1">
    <source>
        <dbReference type="ARBA" id="ARBA00022729"/>
    </source>
</evidence>
<name>A0A6B0GFU5_9EURY</name>
<keyword evidence="4" id="KW-1185">Reference proteome</keyword>
<reference evidence="3 4" key="1">
    <citation type="submission" date="2019-12" db="EMBL/GenBank/DDBJ databases">
        <title>Halocatena pleomorpha gen. nov. sp. nov., an extremely halophilic archaeon of family Halobacteriaceae isolated from saltpan soil.</title>
        <authorList>
            <person name="Pal Y."/>
            <person name="Verma A."/>
            <person name="Krishnamurthi S."/>
            <person name="Kumar P."/>
        </authorList>
    </citation>
    <scope>NUCLEOTIDE SEQUENCE [LARGE SCALE GENOMIC DNA]</scope>
    <source>
        <strain evidence="3 4">JCM 16495</strain>
    </source>
</reference>
<comment type="caution">
    <text evidence="3">The sequence shown here is derived from an EMBL/GenBank/DDBJ whole genome shotgun (WGS) entry which is preliminary data.</text>
</comment>
<keyword evidence="1" id="KW-0732">Signal</keyword>
<evidence type="ECO:0000313" key="3">
    <source>
        <dbReference type="EMBL" id="MWG33574.1"/>
    </source>
</evidence>
<dbReference type="RefSeq" id="WP_158203298.1">
    <property type="nucleotide sequence ID" value="NZ_WSZK01000008.1"/>
</dbReference>
<feature type="region of interest" description="Disordered" evidence="2">
    <location>
        <begin position="418"/>
        <end position="437"/>
    </location>
</feature>
<dbReference type="AlphaFoldDB" id="A0A6B0GFU5"/>
<dbReference type="Gene3D" id="2.60.40.1240">
    <property type="match status" value="1"/>
</dbReference>
<evidence type="ECO:0000256" key="2">
    <source>
        <dbReference type="SAM" id="MobiDB-lite"/>
    </source>
</evidence>
<dbReference type="InterPro" id="IPR029050">
    <property type="entry name" value="Immunoprotect_excell_Ig-like"/>
</dbReference>
<dbReference type="Proteomes" id="UP000451471">
    <property type="component" value="Unassembled WGS sequence"/>
</dbReference>
<organism evidence="3 4">
    <name type="scientific">Halomarina oriensis</name>
    <dbReference type="NCBI Taxonomy" id="671145"/>
    <lineage>
        <taxon>Archaea</taxon>
        <taxon>Methanobacteriati</taxon>
        <taxon>Methanobacteriota</taxon>
        <taxon>Stenosarchaea group</taxon>
        <taxon>Halobacteria</taxon>
        <taxon>Halobacteriales</taxon>
        <taxon>Natronomonadaceae</taxon>
        <taxon>Halomarina</taxon>
    </lineage>
</organism>
<sequence length="534" mass="56717">MQRRRYLAVCGTAAAGLLAGCNQTAAPPADSQETVDGPAQFNNILINAPQEAAIDSEVSMTVSARNYGGQTGTYTDRLVAVDGDSDFAQDISIGNIPSGQTGEVEVNVPVRGAGEYRFELEEAGVAASVAVTAEAVEPGQMVDVGNNLQLTFTDVSFREGVYYRYVAESGYTKDMFTGGGGNSVLGVFRAKMKNSGSQPTRILPEKFSVDGGQIHATIDGKPLGTIEGLDGQPLLGSPIESGETVNGWVLASIPRETILNQGIGVGWSLKAGGGGRPDRVWSFPPRALAEFALVDFTMPDRPQRGRLEGTVTVRNVGQTGGTFTGLAEFNMKGRGWSPAAYPTGDVESGATKTFSFTQSWPFTQETVWRVIPFGASEHRRRITGGSQRLSFGDSTAAIDNSTVTVSNPRFMRTYGFTATESTEGGTSQQVTKQREPPEGRKFLFIDVTVTAGAAGGNTPQPDTFRAKVGDQNYQQYTGPNPTQPDVSLYSGMNNPDAGQEASGVLIFAVPADAQNASVQYREEFGGLTSDIVWS</sequence>